<dbReference type="EMBL" id="RCMV01001799">
    <property type="protein sequence ID" value="KAG3206717.1"/>
    <property type="molecule type" value="Genomic_DNA"/>
</dbReference>
<evidence type="ECO:0000313" key="4">
    <source>
        <dbReference type="Proteomes" id="UP000760860"/>
    </source>
</evidence>
<accession>A0A8T1H4X0</accession>
<dbReference type="EMBL" id="RCMI01001411">
    <property type="protein sequence ID" value="KAG2885535.1"/>
    <property type="molecule type" value="Genomic_DNA"/>
</dbReference>
<proteinExistence type="predicted"/>
<evidence type="ECO:0000313" key="2">
    <source>
        <dbReference type="EMBL" id="KAG2961482.1"/>
    </source>
</evidence>
<dbReference type="AlphaFoldDB" id="A0A8T1H4X0"/>
<dbReference type="Proteomes" id="UP000760860">
    <property type="component" value="Unassembled WGS sequence"/>
</dbReference>
<evidence type="ECO:0000313" key="3">
    <source>
        <dbReference type="EMBL" id="KAG3206717.1"/>
    </source>
</evidence>
<sequence>MVLFVVGDNCASNCAIPTKLGLPLLGCASHHLNSAVQAYRSSYEPELDQVNTLMVQLRHANNSAELAKFTGLRPIKRNVTRWLPTREMAGRYLRIRGDIRNEEAVEDFVLFASLIES</sequence>
<evidence type="ECO:0000313" key="1">
    <source>
        <dbReference type="EMBL" id="KAG2885535.1"/>
    </source>
</evidence>
<dbReference type="PANTHER" id="PTHR40866">
    <property type="entry name" value="BED-TYPE DOMAIN-CONTAINING PROTEIN"/>
    <property type="match status" value="1"/>
</dbReference>
<protein>
    <submittedName>
        <fullName evidence="3">Uncharacterized protein</fullName>
    </submittedName>
</protein>
<organism evidence="3 4">
    <name type="scientific">Phytophthora cactorum</name>
    <dbReference type="NCBI Taxonomy" id="29920"/>
    <lineage>
        <taxon>Eukaryota</taxon>
        <taxon>Sar</taxon>
        <taxon>Stramenopiles</taxon>
        <taxon>Oomycota</taxon>
        <taxon>Peronosporomycetes</taxon>
        <taxon>Peronosporales</taxon>
        <taxon>Peronosporaceae</taxon>
        <taxon>Phytophthora</taxon>
    </lineage>
</organism>
<dbReference type="EMBL" id="RCML01001599">
    <property type="protein sequence ID" value="KAG2961482.1"/>
    <property type="molecule type" value="Genomic_DNA"/>
</dbReference>
<dbReference type="Proteomes" id="UP000774804">
    <property type="component" value="Unassembled WGS sequence"/>
</dbReference>
<comment type="caution">
    <text evidence="3">The sequence shown here is derived from an EMBL/GenBank/DDBJ whole genome shotgun (WGS) entry which is preliminary data.</text>
</comment>
<dbReference type="Proteomes" id="UP000697107">
    <property type="component" value="Unassembled WGS sequence"/>
</dbReference>
<name>A0A8T1H4X0_9STRA</name>
<dbReference type="PANTHER" id="PTHR40866:SF1">
    <property type="entry name" value="BED-TYPE DOMAIN-CONTAINING PROTEIN"/>
    <property type="match status" value="1"/>
</dbReference>
<dbReference type="VEuPathDB" id="FungiDB:PC110_g22524"/>
<gene>
    <name evidence="1" type="ORF">PC115_g20983</name>
    <name evidence="2" type="ORF">PC118_g21951</name>
    <name evidence="3" type="ORF">PC129_g21671</name>
</gene>
<reference evidence="3" key="1">
    <citation type="submission" date="2018-05" db="EMBL/GenBank/DDBJ databases">
        <title>Effector identification in a new, highly contiguous assembly of the strawberry crown rot pathogen Phytophthora cactorum.</title>
        <authorList>
            <person name="Armitage A.D."/>
            <person name="Nellist C.F."/>
            <person name="Bates H."/>
            <person name="Vickerstaff R.J."/>
            <person name="Harrison R.J."/>
        </authorList>
    </citation>
    <scope>NUCLEOTIDE SEQUENCE</scope>
    <source>
        <strain evidence="1">4032</strain>
        <strain evidence="2">P415</strain>
        <strain evidence="3">P421</strain>
    </source>
</reference>